<keyword evidence="4" id="KW-1185">Reference proteome</keyword>
<comment type="caution">
    <text evidence="3">The sequence shown here is derived from an EMBL/GenBank/DDBJ whole genome shotgun (WGS) entry which is preliminary data.</text>
</comment>
<reference evidence="3 4" key="1">
    <citation type="journal article" date="2018" name="Int. J. Syst. Evol. Microbiol.">
        <title>Flavobacterium chryseum sp. nov. and Flavobacterium psychroterrae sp. nov., novel environmental bacteria isolated from Antarctica.</title>
        <authorList>
            <person name="Kralova S."/>
            <person name="Svec P."/>
            <person name="Busse H.J."/>
            <person name="Stankova E."/>
            <person name="Vaczi P."/>
            <person name="Sedlacek I."/>
        </authorList>
    </citation>
    <scope>NUCLEOTIDE SEQUENCE [LARGE SCALE GENOMIC DNA]</scope>
    <source>
        <strain evidence="3 4">CCM 8827</strain>
    </source>
</reference>
<dbReference type="RefSeq" id="WP_213303492.1">
    <property type="nucleotide sequence ID" value="NZ_JAGYVZ010000017.1"/>
</dbReference>
<gene>
    <name evidence="3" type="ORF">KHA90_17240</name>
</gene>
<dbReference type="NCBIfam" id="TIGR02606">
    <property type="entry name" value="antidote_CC2985"/>
    <property type="match status" value="1"/>
</dbReference>
<dbReference type="InterPro" id="IPR038296">
    <property type="entry name" value="ParD_sf"/>
</dbReference>
<dbReference type="InterPro" id="IPR010985">
    <property type="entry name" value="Ribbon_hlx_hlx"/>
</dbReference>
<dbReference type="EMBL" id="JAGYVZ010000017">
    <property type="protein sequence ID" value="MBS7232765.1"/>
    <property type="molecule type" value="Genomic_DNA"/>
</dbReference>
<proteinExistence type="inferred from homology"/>
<accession>A0ABS5PFZ2</accession>
<protein>
    <submittedName>
        <fullName evidence="3">Type II toxin-antitoxin system ParD family antitoxin</fullName>
    </submittedName>
</protein>
<name>A0ABS5PFZ2_9FLAO</name>
<comment type="similarity">
    <text evidence="1">Belongs to the ParD antitoxin family.</text>
</comment>
<evidence type="ECO:0000256" key="2">
    <source>
        <dbReference type="ARBA" id="ARBA00022649"/>
    </source>
</evidence>
<organism evidence="3 4">
    <name type="scientific">Flavobacterium psychroterrae</name>
    <dbReference type="NCBI Taxonomy" id="2133767"/>
    <lineage>
        <taxon>Bacteria</taxon>
        <taxon>Pseudomonadati</taxon>
        <taxon>Bacteroidota</taxon>
        <taxon>Flavobacteriia</taxon>
        <taxon>Flavobacteriales</taxon>
        <taxon>Flavobacteriaceae</taxon>
        <taxon>Flavobacterium</taxon>
    </lineage>
</organism>
<dbReference type="PANTHER" id="PTHR36582">
    <property type="entry name" value="ANTITOXIN PARD"/>
    <property type="match status" value="1"/>
</dbReference>
<keyword evidence="2" id="KW-1277">Toxin-antitoxin system</keyword>
<evidence type="ECO:0000256" key="1">
    <source>
        <dbReference type="ARBA" id="ARBA00008580"/>
    </source>
</evidence>
<dbReference type="InterPro" id="IPR022789">
    <property type="entry name" value="ParD"/>
</dbReference>
<dbReference type="Gene3D" id="6.10.10.120">
    <property type="entry name" value="Antitoxin ParD1-like"/>
    <property type="match status" value="1"/>
</dbReference>
<evidence type="ECO:0000313" key="3">
    <source>
        <dbReference type="EMBL" id="MBS7232765.1"/>
    </source>
</evidence>
<dbReference type="Pfam" id="PF03693">
    <property type="entry name" value="ParD_antitoxin"/>
    <property type="match status" value="1"/>
</dbReference>
<dbReference type="CDD" id="cd22231">
    <property type="entry name" value="RHH_NikR_HicB-like"/>
    <property type="match status" value="1"/>
</dbReference>
<dbReference type="SUPFAM" id="SSF47598">
    <property type="entry name" value="Ribbon-helix-helix"/>
    <property type="match status" value="1"/>
</dbReference>
<dbReference type="Proteomes" id="UP000722625">
    <property type="component" value="Unassembled WGS sequence"/>
</dbReference>
<sequence length="82" mass="9201">MGRNTSVSLGDYFENFVDNRISEGRFKNASEVIRAGLRLLEEEESKIIALKKAINEGIDSGIAENFKPIHHLESLKAKKRNG</sequence>
<evidence type="ECO:0000313" key="4">
    <source>
        <dbReference type="Proteomes" id="UP000722625"/>
    </source>
</evidence>
<dbReference type="PANTHER" id="PTHR36582:SF2">
    <property type="entry name" value="ANTITOXIN PARD"/>
    <property type="match status" value="1"/>
</dbReference>